<protein>
    <submittedName>
        <fullName evidence="3">CO/xanthine dehydrogenase Mo-binding subunit</fullName>
    </submittedName>
</protein>
<dbReference type="InterPro" id="IPR046867">
    <property type="entry name" value="AldOxase/xan_DH_MoCoBD2"/>
</dbReference>
<dbReference type="Pfam" id="PF02738">
    <property type="entry name" value="MoCoBD_1"/>
    <property type="match status" value="1"/>
</dbReference>
<dbReference type="InterPro" id="IPR016208">
    <property type="entry name" value="Ald_Oxase/xanthine_DH-like"/>
</dbReference>
<dbReference type="PANTHER" id="PTHR11908:SF157">
    <property type="entry name" value="XANTHINE DEHYDROGENASE SUBUNIT D-RELATED"/>
    <property type="match status" value="1"/>
</dbReference>
<dbReference type="RefSeq" id="WP_184886460.1">
    <property type="nucleotide sequence ID" value="NZ_BOOV01000006.1"/>
</dbReference>
<dbReference type="InterPro" id="IPR000674">
    <property type="entry name" value="Ald_Oxase/Xan_DH_a/b"/>
</dbReference>
<feature type="compositionally biased region" description="Polar residues" evidence="1">
    <location>
        <begin position="1"/>
        <end position="15"/>
    </location>
</feature>
<organism evidence="3 4">
    <name type="scientific">Sphaerisporangium siamense</name>
    <dbReference type="NCBI Taxonomy" id="795645"/>
    <lineage>
        <taxon>Bacteria</taxon>
        <taxon>Bacillati</taxon>
        <taxon>Actinomycetota</taxon>
        <taxon>Actinomycetes</taxon>
        <taxon>Streptosporangiales</taxon>
        <taxon>Streptosporangiaceae</taxon>
        <taxon>Sphaerisporangium</taxon>
    </lineage>
</organism>
<dbReference type="InterPro" id="IPR037165">
    <property type="entry name" value="AldOxase/xan_DH_Mopterin-bd_sf"/>
</dbReference>
<dbReference type="EMBL" id="JACHND010000001">
    <property type="protein sequence ID" value="MBB4705036.1"/>
    <property type="molecule type" value="Genomic_DNA"/>
</dbReference>
<accession>A0A7W7DG00</accession>
<name>A0A7W7DG00_9ACTN</name>
<proteinExistence type="predicted"/>
<feature type="region of interest" description="Disordered" evidence="1">
    <location>
        <begin position="1"/>
        <end position="21"/>
    </location>
</feature>
<dbReference type="GO" id="GO:0005506">
    <property type="term" value="F:iron ion binding"/>
    <property type="evidence" value="ECO:0007669"/>
    <property type="project" value="InterPro"/>
</dbReference>
<gene>
    <name evidence="3" type="ORF">BJ982_006580</name>
</gene>
<dbReference type="Proteomes" id="UP000542210">
    <property type="component" value="Unassembled WGS sequence"/>
</dbReference>
<dbReference type="PANTHER" id="PTHR11908">
    <property type="entry name" value="XANTHINE DEHYDROGENASE"/>
    <property type="match status" value="1"/>
</dbReference>
<dbReference type="InterPro" id="IPR008274">
    <property type="entry name" value="AldOxase/xan_DH_MoCoBD1"/>
</dbReference>
<dbReference type="SMART" id="SM01008">
    <property type="entry name" value="Ald_Xan_dh_C"/>
    <property type="match status" value="1"/>
</dbReference>
<dbReference type="InterPro" id="IPR036856">
    <property type="entry name" value="Ald_Oxase/Xan_DH_a/b_sf"/>
</dbReference>
<reference evidence="3 4" key="1">
    <citation type="submission" date="2020-08" db="EMBL/GenBank/DDBJ databases">
        <title>Sequencing the genomes of 1000 actinobacteria strains.</title>
        <authorList>
            <person name="Klenk H.-P."/>
        </authorList>
    </citation>
    <scope>NUCLEOTIDE SEQUENCE [LARGE SCALE GENOMIC DNA]</scope>
    <source>
        <strain evidence="3 4">DSM 45784</strain>
    </source>
</reference>
<dbReference type="GO" id="GO:0016491">
    <property type="term" value="F:oxidoreductase activity"/>
    <property type="evidence" value="ECO:0007669"/>
    <property type="project" value="InterPro"/>
</dbReference>
<feature type="domain" description="Aldehyde oxidase/xanthine dehydrogenase a/b hammerhead" evidence="2">
    <location>
        <begin position="28"/>
        <end position="134"/>
    </location>
</feature>
<comment type="caution">
    <text evidence="3">The sequence shown here is derived from an EMBL/GenBank/DDBJ whole genome shotgun (WGS) entry which is preliminary data.</text>
</comment>
<evidence type="ECO:0000259" key="2">
    <source>
        <dbReference type="SMART" id="SM01008"/>
    </source>
</evidence>
<evidence type="ECO:0000256" key="1">
    <source>
        <dbReference type="SAM" id="MobiDB-lite"/>
    </source>
</evidence>
<dbReference type="Gene3D" id="3.30.365.10">
    <property type="entry name" value="Aldehyde oxidase/xanthine dehydrogenase, molybdopterin binding domain"/>
    <property type="match status" value="4"/>
</dbReference>
<dbReference type="Gene3D" id="3.90.1170.50">
    <property type="entry name" value="Aldehyde oxidase/xanthine dehydrogenase, a/b hammerhead"/>
    <property type="match status" value="1"/>
</dbReference>
<evidence type="ECO:0000313" key="4">
    <source>
        <dbReference type="Proteomes" id="UP000542210"/>
    </source>
</evidence>
<dbReference type="AlphaFoldDB" id="A0A7W7DG00"/>
<dbReference type="SUPFAM" id="SSF56003">
    <property type="entry name" value="Molybdenum cofactor-binding domain"/>
    <property type="match status" value="1"/>
</dbReference>
<dbReference type="Pfam" id="PF20256">
    <property type="entry name" value="MoCoBD_2"/>
    <property type="match status" value="1"/>
</dbReference>
<evidence type="ECO:0000313" key="3">
    <source>
        <dbReference type="EMBL" id="MBB4705036.1"/>
    </source>
</evidence>
<keyword evidence="4" id="KW-1185">Reference proteome</keyword>
<dbReference type="Pfam" id="PF01315">
    <property type="entry name" value="Ald_Xan_dh_C"/>
    <property type="match status" value="1"/>
</dbReference>
<dbReference type="SUPFAM" id="SSF54665">
    <property type="entry name" value="CO dehydrogenase molybdoprotein N-domain-like"/>
    <property type="match status" value="1"/>
</dbReference>
<sequence>MTHTASGRGQDQGVGTSAPRPDGALKVTGEFAYASDLYLAGMLWGATLRSPHPSAWIRAIDPGPALAMPGVRAVLTHEDVPGLKFYGLEHRDQPVLAVDQVRYQGEPVVIVAADHPETARRAAAAVRVEYAPREAVTDARRALFDPDCPAVGPDGNVVRHQPVRVGRVPEPGTPGAAEVVVTGEYEVGMQDQAFLGPESGLAVPAEDGGVDLYVATQWLHVDQDQIAPCLGLPKEKVRLALSGVGGAFGAREDLSMQVHAAMLALRTGRPVKMVYGREESFFGHVHRHPARMRYEHGATRDGRLVHVRAEIVLDGGAYRSSSPAVVGNAASLGVGPYEVPNIEIDAYGAYTNNPPCGAMRGFGAVQACYAYESQMDRLAEACGLDPVEIRVRNAVSQGSRLATGQVIDSPAPLAAMLRELAAMPLPAADRPADLRALPGGVAQTTHGEGVRRGVGYGVGIKNICFSEGFDDHSTARVRLELAGDSLHVHVHTAAAEVGQGLVTLQAQIARTELGVELVTVAPADTSVGSAGSTSASRQSYVTGGAVKAACEAVRERLDALRAGRPGLTAEELVARYGPIEETREYRHRPTFPMDPVTGQGDSHTQLALCAHRAVVDVDVELGLVKVVELTAVQDVGKILNRSALEGQIHGGSAQGLGLALMEEIQVRDGRVLNPSFTDYLIPTILDMPPMRLSILENPDPHAPYGLRGAGEPPTLSSTPAIVAAVRAATGLPLARVPIRPHDIALT</sequence>